<dbReference type="InterPro" id="IPR032525">
    <property type="entry name" value="Peptidase_U32_C"/>
</dbReference>
<keyword evidence="1" id="KW-0645">Protease</keyword>
<evidence type="ECO:0000313" key="7">
    <source>
        <dbReference type="Proteomes" id="UP000005695"/>
    </source>
</evidence>
<evidence type="ECO:0000256" key="3">
    <source>
        <dbReference type="ARBA" id="ARBA00038374"/>
    </source>
</evidence>
<dbReference type="Proteomes" id="UP000005695">
    <property type="component" value="Unassembled WGS sequence"/>
</dbReference>
<evidence type="ECO:0000256" key="1">
    <source>
        <dbReference type="ARBA" id="ARBA00022670"/>
    </source>
</evidence>
<accession>Q1K222</accession>
<proteinExistence type="inferred from homology"/>
<dbReference type="InterPro" id="IPR001539">
    <property type="entry name" value="Peptidase_U32"/>
</dbReference>
<reference evidence="6" key="2">
    <citation type="submission" date="2006-05" db="EMBL/GenBank/DDBJ databases">
        <title>Sequencing of the draft genome and assembly of Desulfuromonas acetoxidans DSM 684.</title>
        <authorList>
            <consortium name="US DOE Joint Genome Institute (JGI-PGF)"/>
            <person name="Copeland A."/>
            <person name="Lucas S."/>
            <person name="Lapidus A."/>
            <person name="Barry K."/>
            <person name="Detter J.C."/>
            <person name="Glavina del Rio T."/>
            <person name="Hammon N."/>
            <person name="Israni S."/>
            <person name="Dalin E."/>
            <person name="Tice H."/>
            <person name="Bruce D."/>
            <person name="Pitluck S."/>
            <person name="Richardson P."/>
        </authorList>
    </citation>
    <scope>NUCLEOTIDE SEQUENCE [LARGE SCALE GENOMIC DNA]</scope>
    <source>
        <strain evidence="6">DSM 684</strain>
    </source>
</reference>
<feature type="domain" description="Peptidase family U32 C-terminal" evidence="5">
    <location>
        <begin position="337"/>
        <end position="416"/>
    </location>
</feature>
<dbReference type="AlphaFoldDB" id="Q1K222"/>
<comment type="similarity">
    <text evidence="3">Belongs to the peptidase U32 family.</text>
</comment>
<gene>
    <name evidence="6" type="ORF">Dace_2712</name>
</gene>
<evidence type="ECO:0000256" key="4">
    <source>
        <dbReference type="SAM" id="MobiDB-lite"/>
    </source>
</evidence>
<dbReference type="Pfam" id="PF01136">
    <property type="entry name" value="Peptidase_U32"/>
    <property type="match status" value="1"/>
</dbReference>
<dbReference type="EMBL" id="AAEW02000004">
    <property type="protein sequence ID" value="EAT16617.1"/>
    <property type="molecule type" value="Genomic_DNA"/>
</dbReference>
<feature type="region of interest" description="Disordered" evidence="4">
    <location>
        <begin position="420"/>
        <end position="439"/>
    </location>
</feature>
<protein>
    <submittedName>
        <fullName evidence="6">Peptidase U32</fullName>
    </submittedName>
</protein>
<reference evidence="6" key="1">
    <citation type="submission" date="2006-05" db="EMBL/GenBank/DDBJ databases">
        <title>Annotation of the draft genome assembly of Desulfuromonas acetoxidans DSM 684.</title>
        <authorList>
            <consortium name="US DOE Joint Genome Institute (JGI-ORNL)"/>
            <person name="Larimer F."/>
            <person name="Land M."/>
            <person name="Hauser L."/>
        </authorList>
    </citation>
    <scope>NUCLEOTIDE SEQUENCE [LARGE SCALE GENOMIC DNA]</scope>
    <source>
        <strain evidence="6">DSM 684</strain>
    </source>
</reference>
<evidence type="ECO:0000256" key="2">
    <source>
        <dbReference type="ARBA" id="ARBA00022801"/>
    </source>
</evidence>
<keyword evidence="7" id="KW-1185">Reference proteome</keyword>
<name>Q1K222_DESA6</name>
<dbReference type="MEROPS" id="U32.002"/>
<organism evidence="6 7">
    <name type="scientific">Desulfuromonas acetoxidans (strain DSM 684 / 11070)</name>
    <dbReference type="NCBI Taxonomy" id="281689"/>
    <lineage>
        <taxon>Bacteria</taxon>
        <taxon>Pseudomonadati</taxon>
        <taxon>Thermodesulfobacteriota</taxon>
        <taxon>Desulfuromonadia</taxon>
        <taxon>Desulfuromonadales</taxon>
        <taxon>Desulfuromonadaceae</taxon>
        <taxon>Desulfuromonas</taxon>
    </lineage>
</organism>
<dbReference type="PANTHER" id="PTHR30217">
    <property type="entry name" value="PEPTIDASE U32 FAMILY"/>
    <property type="match status" value="1"/>
</dbReference>
<dbReference type="PROSITE" id="PS01276">
    <property type="entry name" value="PEPTIDASE_U32"/>
    <property type="match status" value="1"/>
</dbReference>
<dbReference type="Pfam" id="PF16325">
    <property type="entry name" value="Peptidase_U32_C"/>
    <property type="match status" value="1"/>
</dbReference>
<dbReference type="Gene3D" id="2.40.30.10">
    <property type="entry name" value="Translation factors"/>
    <property type="match status" value="1"/>
</dbReference>
<comment type="caution">
    <text evidence="6">The sequence shown here is derived from an EMBL/GenBank/DDBJ whole genome shotgun (WGS) entry which is preliminary data.</text>
</comment>
<evidence type="ECO:0000313" key="6">
    <source>
        <dbReference type="EMBL" id="EAT16617.1"/>
    </source>
</evidence>
<dbReference type="InterPro" id="IPR051454">
    <property type="entry name" value="RNA/ubiquinone_mod_enzymes"/>
</dbReference>
<sequence>MSVPAEKILSTRINHMENAMNKVELLVPAGDMDKLKIALRFGADAVYVGGRQFGLRAAAGNFDLDQLRKAIDLTHQQGKRIYLTLNAYLRPEDLAGVDGYLEALRPLATDGYIVSDPGVLMRVKHIDPQREIHLSTQANTTNAESCRFWQRQGVERVNLARELNIDEIRQIRRGSDIGLEVFVHGAMCVAYSGRCLLSTALTGRSANEGACAQPCRWNYALVEETRPGQYFPIEEDGRGTYIMNSRDLCLLDHVPDLIEAGVDSLKIEGRMKTLYYVAAVTRIYRAAIDRYLADPANYQCDPLWIEELDKVSHRPYTTDYLPADDAAVHTEDSRYRRTHDFIGVVREVAGDRVLLEGRNRFSIGDTIELIGPQMRQVTFTVPPCQDEQGEPVAVIQPNARVWMTIPGTVAVGDLLRREKSQPGWTVAGSTSDPLEKKPI</sequence>
<dbReference type="GO" id="GO:0008233">
    <property type="term" value="F:peptidase activity"/>
    <property type="evidence" value="ECO:0007669"/>
    <property type="project" value="UniProtKB-KW"/>
</dbReference>
<keyword evidence="2" id="KW-0378">Hydrolase</keyword>
<dbReference type="GO" id="GO:0006508">
    <property type="term" value="P:proteolysis"/>
    <property type="evidence" value="ECO:0007669"/>
    <property type="project" value="UniProtKB-KW"/>
</dbReference>
<dbReference type="PANTHER" id="PTHR30217:SF6">
    <property type="entry name" value="TRNA HYDROXYLATION PROTEIN P"/>
    <property type="match status" value="1"/>
</dbReference>
<evidence type="ECO:0000259" key="5">
    <source>
        <dbReference type="Pfam" id="PF16325"/>
    </source>
</evidence>